<protein>
    <recommendedName>
        <fullName evidence="3">Phosphate-selective porin O/P</fullName>
    </recommendedName>
</protein>
<reference evidence="1 2" key="1">
    <citation type="submission" date="2019-03" db="EMBL/GenBank/DDBJ databases">
        <title>Genomic Encyclopedia of Archaeal and Bacterial Type Strains, Phase II (KMG-II): from individual species to whole genera.</title>
        <authorList>
            <person name="Goeker M."/>
        </authorList>
    </citation>
    <scope>NUCLEOTIDE SEQUENCE [LARGE SCALE GENOMIC DNA]</scope>
    <source>
        <strain evidence="1 2">DSM 28353</strain>
    </source>
</reference>
<keyword evidence="2" id="KW-1185">Reference proteome</keyword>
<evidence type="ECO:0008006" key="3">
    <source>
        <dbReference type="Google" id="ProtNLM"/>
    </source>
</evidence>
<evidence type="ECO:0000313" key="1">
    <source>
        <dbReference type="EMBL" id="TDQ77168.1"/>
    </source>
</evidence>
<name>A0A4R6WC87_9SPHI</name>
<gene>
    <name evidence="1" type="ORF">CLV99_2566</name>
</gene>
<accession>A0A4R6WC87</accession>
<evidence type="ECO:0000313" key="2">
    <source>
        <dbReference type="Proteomes" id="UP000295292"/>
    </source>
</evidence>
<organism evidence="1 2">
    <name type="scientific">Sphingobacterium yanglingense</name>
    <dbReference type="NCBI Taxonomy" id="1437280"/>
    <lineage>
        <taxon>Bacteria</taxon>
        <taxon>Pseudomonadati</taxon>
        <taxon>Bacteroidota</taxon>
        <taxon>Sphingobacteriia</taxon>
        <taxon>Sphingobacteriales</taxon>
        <taxon>Sphingobacteriaceae</taxon>
        <taxon>Sphingobacterium</taxon>
    </lineage>
</organism>
<proteinExistence type="predicted"/>
<dbReference type="Proteomes" id="UP000295292">
    <property type="component" value="Unassembled WGS sequence"/>
</dbReference>
<dbReference type="EMBL" id="SNYV01000014">
    <property type="protein sequence ID" value="TDQ77168.1"/>
    <property type="molecule type" value="Genomic_DNA"/>
</dbReference>
<dbReference type="AlphaFoldDB" id="A0A4R6WC87"/>
<comment type="caution">
    <text evidence="1">The sequence shown here is derived from an EMBL/GenBank/DDBJ whole genome shotgun (WGS) entry which is preliminary data.</text>
</comment>
<dbReference type="RefSeq" id="WP_246032757.1">
    <property type="nucleotide sequence ID" value="NZ_SNYV01000014.1"/>
</dbReference>
<sequence length="339" mass="39031">MKLLLSRIVPILLILFSANNELLKAQEVGLKLNFFGYADNREYGATYTQDKTIFGSLISPQLYFKLSNNHTLYGGAHYNKDFGSRQQDKQSFTPIAYYNYSAPTIDFAIGFIPRYERLKDVPRVVLADTFMYDRPNLEGMFFQYRKGGFEQRVFIDWLSKQTYTDRERFMAGISGHYRQGLFYVTHAGILYHNALTSNKELDEHVQDNGVITANIGLDLSNKTGLDSLSIDAGAVVGFDRIRTKYEMQITKGFVSTLNLGYKKFGLTNTIYLGQAQNLPNGDPFYRRKKYDRLDFSWAPFKSKAIEAKLVASFHFSKGKIDNQQAFTLRYNFDRSIWSK</sequence>